<gene>
    <name evidence="3" type="ORF">S06H3_12272</name>
</gene>
<evidence type="ECO:0000259" key="2">
    <source>
        <dbReference type="Pfam" id="PF14216"/>
    </source>
</evidence>
<dbReference type="EMBL" id="BARV01006014">
    <property type="protein sequence ID" value="GAI06671.1"/>
    <property type="molecule type" value="Genomic_DNA"/>
</dbReference>
<accession>X1LLG0</accession>
<organism evidence="3">
    <name type="scientific">marine sediment metagenome</name>
    <dbReference type="NCBI Taxonomy" id="412755"/>
    <lineage>
        <taxon>unclassified sequences</taxon>
        <taxon>metagenomes</taxon>
        <taxon>ecological metagenomes</taxon>
    </lineage>
</organism>
<dbReference type="Pfam" id="PF14216">
    <property type="entry name" value="DUF4326"/>
    <property type="match status" value="1"/>
</dbReference>
<name>X1LLG0_9ZZZZ</name>
<feature type="domain" description="DUF4326" evidence="2">
    <location>
        <begin position="106"/>
        <end position="181"/>
    </location>
</feature>
<dbReference type="AlphaFoldDB" id="X1LLG0"/>
<dbReference type="InterPro" id="IPR025475">
    <property type="entry name" value="DUF4326"/>
</dbReference>
<proteinExistence type="predicted"/>
<protein>
    <recommendedName>
        <fullName evidence="2">DUF4326 domain-containing protein</fullName>
    </recommendedName>
</protein>
<reference evidence="3" key="1">
    <citation type="journal article" date="2014" name="Front. Microbiol.">
        <title>High frequency of phylogenetically diverse reductive dehalogenase-homologous genes in deep subseafloor sedimentary metagenomes.</title>
        <authorList>
            <person name="Kawai M."/>
            <person name="Futagami T."/>
            <person name="Toyoda A."/>
            <person name="Takaki Y."/>
            <person name="Nishi S."/>
            <person name="Hori S."/>
            <person name="Arai W."/>
            <person name="Tsubouchi T."/>
            <person name="Morono Y."/>
            <person name="Uchiyama I."/>
            <person name="Ito T."/>
            <person name="Fujiyama A."/>
            <person name="Inagaki F."/>
            <person name="Takami H."/>
        </authorList>
    </citation>
    <scope>NUCLEOTIDE SEQUENCE</scope>
    <source>
        <strain evidence="3">Expedition CK06-06</strain>
    </source>
</reference>
<sequence length="193" mass="22010">MNKQIEYKSTYNESRGLSEPKWGPLMSEISPDYPTQCPTCGSHNMYASAHPNDPEEIFPHETVRCGDCGHITDWYEALSAYEHHYTDTPLPVARTPRVLNRRVDMIPPDALYVGRPSKWGNQFKIGIDGTREEVVELFRAEMDDRLKSVPSLITNLKEELQGKDLVCWCAPLSCHADILLELANKKEVMHEHA</sequence>
<feature type="region of interest" description="Disordered" evidence="1">
    <location>
        <begin position="1"/>
        <end position="23"/>
    </location>
</feature>
<evidence type="ECO:0000256" key="1">
    <source>
        <dbReference type="SAM" id="MobiDB-lite"/>
    </source>
</evidence>
<feature type="compositionally biased region" description="Polar residues" evidence="1">
    <location>
        <begin position="1"/>
        <end position="15"/>
    </location>
</feature>
<evidence type="ECO:0000313" key="3">
    <source>
        <dbReference type="EMBL" id="GAI06671.1"/>
    </source>
</evidence>
<comment type="caution">
    <text evidence="3">The sequence shown here is derived from an EMBL/GenBank/DDBJ whole genome shotgun (WGS) entry which is preliminary data.</text>
</comment>